<evidence type="ECO:0000259" key="5">
    <source>
        <dbReference type="PROSITE" id="PS50507"/>
    </source>
</evidence>
<organism evidence="6">
    <name type="scientific">Babaco virus Q</name>
    <dbReference type="NCBI Taxonomy" id="2760415"/>
    <lineage>
        <taxon>Viruses</taxon>
        <taxon>Riboviria</taxon>
    </lineage>
</organism>
<evidence type="ECO:0000313" key="7">
    <source>
        <dbReference type="EMBL" id="QQV74105.1"/>
    </source>
</evidence>
<feature type="domain" description="RdRp catalytic" evidence="5">
    <location>
        <begin position="160"/>
        <end position="279"/>
    </location>
</feature>
<dbReference type="GO" id="GO:0003723">
    <property type="term" value="F:RNA binding"/>
    <property type="evidence" value="ECO:0007669"/>
    <property type="project" value="InterPro"/>
</dbReference>
<comment type="catalytic activity">
    <reaction evidence="4">
        <text>RNA(n) + a ribonucleoside 5'-triphosphate = RNA(n+1) + diphosphate</text>
        <dbReference type="Rhea" id="RHEA:21248"/>
        <dbReference type="Rhea" id="RHEA-COMP:14527"/>
        <dbReference type="Rhea" id="RHEA-COMP:17342"/>
        <dbReference type="ChEBI" id="CHEBI:33019"/>
        <dbReference type="ChEBI" id="CHEBI:61557"/>
        <dbReference type="ChEBI" id="CHEBI:140395"/>
        <dbReference type="EC" id="2.7.7.48"/>
    </reaction>
</comment>
<dbReference type="EMBL" id="MT113181">
    <property type="protein sequence ID" value="QQV74105.1"/>
    <property type="molecule type" value="Genomic_RNA"/>
</dbReference>
<evidence type="ECO:0000313" key="6">
    <source>
        <dbReference type="EMBL" id="QMU24009.1"/>
    </source>
</evidence>
<protein>
    <recommendedName>
        <fullName evidence="4">RNA-directed RNA polymerase</fullName>
        <ecNumber evidence="4">2.7.7.48</ecNumber>
    </recommendedName>
</protein>
<dbReference type="GO" id="GO:0003968">
    <property type="term" value="F:RNA-directed RNA polymerase activity"/>
    <property type="evidence" value="ECO:0007669"/>
    <property type="project" value="UniProtKB-KW"/>
</dbReference>
<dbReference type="PROSITE" id="PS50507">
    <property type="entry name" value="RDRP_SSRNA_POS"/>
    <property type="match status" value="1"/>
</dbReference>
<evidence type="ECO:0000256" key="4">
    <source>
        <dbReference type="RuleBase" id="RU363062"/>
    </source>
</evidence>
<dbReference type="InterPro" id="IPR043128">
    <property type="entry name" value="Rev_trsase/Diguanyl_cyclase"/>
</dbReference>
<dbReference type="InterPro" id="IPR043502">
    <property type="entry name" value="DNA/RNA_pol_sf"/>
</dbReference>
<sequence>MDNLLRGFCTRVWKYKGSDPIPCRFRSIPRFERNFRAFPVSPWSRQMVVDNALPRRRTLFQMAADSLETLPISSRDSTVYTFIKAEKFDYCAKPDADPRLIQPRSERFLVEHGTFIKAVEKPVYLCLARLQGGHPMVAKGYNARETARILRTMWEEFRNPICVSLDASRFDQHVSVEMLKFTHRIYRRFFPSPLDKQALSRICQWTLSNAGKARCREGSFKYEVRGRRMSGDMDTSLGNCLIMCALTYEFLTRCGLKFKIFNNGDDCLFICERSSVPSAESVLKWYHAYGFRVVEEERVGVFERISFCQTSPVFTLGGWVMCRSPRVLAKDLTYIGPKTALSHWLDAIGQCGLALCDGVPIFSVFYSLLLMPGKKKSKIHNSMLYSCGLTRLMEGLEHKGLTVTSGARLSFARAYGILPDDQIAIEREMMEIGSCNVKEMHSMHLGAFSTVVSRECLLDYCLRMPRFPANLCESSLCVESGPEWMGVREAARSIYTDYFAP</sequence>
<keyword evidence="4" id="KW-0547">Nucleotide-binding</keyword>
<evidence type="ECO:0000256" key="3">
    <source>
        <dbReference type="ARBA" id="ARBA00022953"/>
    </source>
</evidence>
<keyword evidence="2 4" id="KW-0548">Nucleotidyltransferase</keyword>
<dbReference type="GO" id="GO:0000166">
    <property type="term" value="F:nucleotide binding"/>
    <property type="evidence" value="ECO:0007669"/>
    <property type="project" value="UniProtKB-KW"/>
</dbReference>
<keyword evidence="3 4" id="KW-0693">Viral RNA replication</keyword>
<keyword evidence="1 4" id="KW-0808">Transferase</keyword>
<evidence type="ECO:0000256" key="1">
    <source>
        <dbReference type="ARBA" id="ARBA00022679"/>
    </source>
</evidence>
<evidence type="ECO:0000256" key="2">
    <source>
        <dbReference type="ARBA" id="ARBA00022695"/>
    </source>
</evidence>
<dbReference type="Pfam" id="PF00998">
    <property type="entry name" value="RdRP_3"/>
    <property type="match status" value="1"/>
</dbReference>
<reference evidence="6" key="1">
    <citation type="submission" date="2019-11" db="EMBL/GenBank/DDBJ databases">
        <authorList>
            <person name="Quito Avila D.F."/>
        </authorList>
    </citation>
    <scope>NUCLEOTIDE SEQUENCE</scope>
    <source>
        <strain evidence="6">Paute3</strain>
    </source>
</reference>
<evidence type="ECO:0000313" key="8">
    <source>
        <dbReference type="EMBL" id="QQV74107.1"/>
    </source>
</evidence>
<dbReference type="EMBL" id="MN648673">
    <property type="protein sequence ID" value="QMU24009.1"/>
    <property type="molecule type" value="Genomic_RNA"/>
</dbReference>
<name>A0A7G4WFR5_9VIRU</name>
<dbReference type="InterPro" id="IPR002166">
    <property type="entry name" value="RNA_pol_HCV"/>
</dbReference>
<dbReference type="EC" id="2.7.7.48" evidence="4"/>
<dbReference type="EMBL" id="MT113182">
    <property type="protein sequence ID" value="QQV74107.1"/>
    <property type="molecule type" value="Genomic_RNA"/>
</dbReference>
<dbReference type="InterPro" id="IPR007094">
    <property type="entry name" value="RNA-dir_pol_PSvirus"/>
</dbReference>
<keyword evidence="4 6" id="KW-0696">RNA-directed RNA polymerase</keyword>
<dbReference type="Gene3D" id="3.30.70.270">
    <property type="match status" value="1"/>
</dbReference>
<dbReference type="SUPFAM" id="SSF56672">
    <property type="entry name" value="DNA/RNA polymerases"/>
    <property type="match status" value="1"/>
</dbReference>
<reference evidence="7" key="2">
    <citation type="submission" date="2020-02" db="EMBL/GenBank/DDBJ databases">
        <title>Sequencing and genome analysis of PpVQ and BabVQ suggest the creation of a new genus of capsidless umbra-related viruses.</title>
        <authorList>
            <person name="Quito-Avila D.F."/>
            <person name="Flores F."/>
        </authorList>
    </citation>
    <scope>NUCLEOTIDE SEQUENCE</scope>
    <source>
        <strain evidence="7">Azuay1</strain>
        <strain evidence="8">Azuay2</strain>
    </source>
</reference>
<dbReference type="GO" id="GO:0039694">
    <property type="term" value="P:viral RNA genome replication"/>
    <property type="evidence" value="ECO:0007669"/>
    <property type="project" value="InterPro"/>
</dbReference>
<accession>A0A7G4WFR5</accession>
<proteinExistence type="predicted"/>